<dbReference type="PANTHER" id="PTHR24220">
    <property type="entry name" value="IMPORT ATP-BINDING PROTEIN"/>
    <property type="match status" value="1"/>
</dbReference>
<dbReference type="Proteomes" id="UP000185598">
    <property type="component" value="Unassembled WGS sequence"/>
</dbReference>
<dbReference type="AlphaFoldDB" id="A0A1Q9A901"/>
<dbReference type="GO" id="GO:0022857">
    <property type="term" value="F:transmembrane transporter activity"/>
    <property type="evidence" value="ECO:0007669"/>
    <property type="project" value="TreeGrafter"/>
</dbReference>
<evidence type="ECO:0000313" key="6">
    <source>
        <dbReference type="EMBL" id="OLP51079.1"/>
    </source>
</evidence>
<proteinExistence type="predicted"/>
<comment type="caution">
    <text evidence="6">The sequence shown here is derived from an EMBL/GenBank/DDBJ whole genome shotgun (WGS) entry which is preliminary data.</text>
</comment>
<reference evidence="5 8" key="2">
    <citation type="submission" date="2020-08" db="EMBL/GenBank/DDBJ databases">
        <title>Genomic Encyclopedia of Type Strains, Phase IV (KMG-IV): sequencing the most valuable type-strain genomes for metagenomic binning, comparative biology and taxonomic classification.</title>
        <authorList>
            <person name="Goeker M."/>
        </authorList>
    </citation>
    <scope>NUCLEOTIDE SEQUENCE [LARGE SCALE GENOMIC DNA]</scope>
    <source>
        <strain evidence="5 8">DSM 100021</strain>
    </source>
</reference>
<evidence type="ECO:0000259" key="4">
    <source>
        <dbReference type="PROSITE" id="PS50893"/>
    </source>
</evidence>
<reference evidence="6 7" key="1">
    <citation type="submission" date="2016-09" db="EMBL/GenBank/DDBJ databases">
        <title>Rhizobium oryziradicis sp. nov., isolated from the root of rice.</title>
        <authorList>
            <person name="Zhao J."/>
            <person name="Zhang X."/>
        </authorList>
    </citation>
    <scope>NUCLEOTIDE SEQUENCE [LARGE SCALE GENOMIC DNA]</scope>
    <source>
        <strain evidence="6 7">14971</strain>
    </source>
</reference>
<dbReference type="Gene3D" id="3.40.50.300">
    <property type="entry name" value="P-loop containing nucleotide triphosphate hydrolases"/>
    <property type="match status" value="1"/>
</dbReference>
<dbReference type="SUPFAM" id="SSF52540">
    <property type="entry name" value="P-loop containing nucleoside triphosphate hydrolases"/>
    <property type="match status" value="1"/>
</dbReference>
<dbReference type="PROSITE" id="PS50893">
    <property type="entry name" value="ABC_TRANSPORTER_2"/>
    <property type="match status" value="1"/>
</dbReference>
<dbReference type="InterPro" id="IPR027417">
    <property type="entry name" value="P-loop_NTPase"/>
</dbReference>
<organism evidence="6 7">
    <name type="scientific">Allorhizobium taibaishanense</name>
    <dbReference type="NCBI Taxonomy" id="887144"/>
    <lineage>
        <taxon>Bacteria</taxon>
        <taxon>Pseudomonadati</taxon>
        <taxon>Pseudomonadota</taxon>
        <taxon>Alphaproteobacteria</taxon>
        <taxon>Hyphomicrobiales</taxon>
        <taxon>Rhizobiaceae</taxon>
        <taxon>Rhizobium/Agrobacterium group</taxon>
        <taxon>Allorhizobium</taxon>
    </lineage>
</organism>
<dbReference type="EMBL" id="JACIED010000005">
    <property type="protein sequence ID" value="MBB4009368.1"/>
    <property type="molecule type" value="Genomic_DNA"/>
</dbReference>
<evidence type="ECO:0000313" key="5">
    <source>
        <dbReference type="EMBL" id="MBB4009368.1"/>
    </source>
</evidence>
<evidence type="ECO:0000256" key="2">
    <source>
        <dbReference type="ARBA" id="ARBA00022741"/>
    </source>
</evidence>
<dbReference type="SMART" id="SM00382">
    <property type="entry name" value="AAA"/>
    <property type="match status" value="1"/>
</dbReference>
<dbReference type="GO" id="GO:0016887">
    <property type="term" value="F:ATP hydrolysis activity"/>
    <property type="evidence" value="ECO:0007669"/>
    <property type="project" value="InterPro"/>
</dbReference>
<keyword evidence="2" id="KW-0547">Nucleotide-binding</keyword>
<dbReference type="EMBL" id="MKIN01000020">
    <property type="protein sequence ID" value="OLP51079.1"/>
    <property type="molecule type" value="Genomic_DNA"/>
</dbReference>
<name>A0A1Q9A901_9HYPH</name>
<keyword evidence="1" id="KW-0813">Transport</keyword>
<accession>A0A1Q9A901</accession>
<keyword evidence="3 5" id="KW-0067">ATP-binding</keyword>
<dbReference type="OrthoDB" id="9787227at2"/>
<dbReference type="PANTHER" id="PTHR24220:SF611">
    <property type="entry name" value="ATP-BINDING COMPONENT OF ABC TRANSPORTER-RELATED"/>
    <property type="match status" value="1"/>
</dbReference>
<dbReference type="GO" id="GO:0005524">
    <property type="term" value="F:ATP binding"/>
    <property type="evidence" value="ECO:0007669"/>
    <property type="project" value="UniProtKB-KW"/>
</dbReference>
<feature type="domain" description="ABC transporter" evidence="4">
    <location>
        <begin position="4"/>
        <end position="233"/>
    </location>
</feature>
<dbReference type="Proteomes" id="UP000544107">
    <property type="component" value="Unassembled WGS sequence"/>
</dbReference>
<dbReference type="InterPro" id="IPR003593">
    <property type="entry name" value="AAA+_ATPase"/>
</dbReference>
<dbReference type="RefSeq" id="WP_075613783.1">
    <property type="nucleotide sequence ID" value="NZ_JACIED010000005.1"/>
</dbReference>
<evidence type="ECO:0000313" key="8">
    <source>
        <dbReference type="Proteomes" id="UP000544107"/>
    </source>
</evidence>
<dbReference type="InterPro" id="IPR015854">
    <property type="entry name" value="ABC_transpr_LolD-like"/>
</dbReference>
<evidence type="ECO:0000256" key="1">
    <source>
        <dbReference type="ARBA" id="ARBA00022448"/>
    </source>
</evidence>
<sequence>MMALTLDDVSVRYADTAKPVLTIASLDLPAGGQLAITGGSGSGKSTLVNVITGLERLRQGHARWNGTDLATLSEGARDRFRAAHIGLVMQDFHLFPGLSALDNILLPARLSRVATTECVARAQDLMGRFGLERSQQPVETMSRGEMQRVAVARAVLRKPGVIIADEPTASLDVEAGAAVADLLLDLAETEGSTLVVVSHDARLVERLPRRIELKNGVIVHDTAGSHKPAGGDA</sequence>
<dbReference type="InterPro" id="IPR017911">
    <property type="entry name" value="MacB-like_ATP-bd"/>
</dbReference>
<dbReference type="STRING" id="887144.BJF91_07615"/>
<keyword evidence="7" id="KW-1185">Reference proteome</keyword>
<evidence type="ECO:0000313" key="7">
    <source>
        <dbReference type="Proteomes" id="UP000185598"/>
    </source>
</evidence>
<gene>
    <name evidence="6" type="ORF">BJF91_07615</name>
    <name evidence="5" type="ORF">GGQ71_003656</name>
</gene>
<protein>
    <submittedName>
        <fullName evidence="6">ABC transporter</fullName>
    </submittedName>
    <submittedName>
        <fullName evidence="5">Putative ABC transport system ATP-binding protein</fullName>
    </submittedName>
</protein>
<evidence type="ECO:0000256" key="3">
    <source>
        <dbReference type="ARBA" id="ARBA00022840"/>
    </source>
</evidence>
<dbReference type="InterPro" id="IPR003439">
    <property type="entry name" value="ABC_transporter-like_ATP-bd"/>
</dbReference>
<dbReference type="CDD" id="cd03255">
    <property type="entry name" value="ABC_MJ0796_LolCDE_FtsE"/>
    <property type="match status" value="1"/>
</dbReference>
<dbReference type="Pfam" id="PF00005">
    <property type="entry name" value="ABC_tran"/>
    <property type="match status" value="1"/>
</dbReference>
<dbReference type="GO" id="GO:0005886">
    <property type="term" value="C:plasma membrane"/>
    <property type="evidence" value="ECO:0007669"/>
    <property type="project" value="TreeGrafter"/>
</dbReference>